<evidence type="ECO:0000313" key="2">
    <source>
        <dbReference type="Proteomes" id="UP001139410"/>
    </source>
</evidence>
<protein>
    <submittedName>
        <fullName evidence="1">Uncharacterized protein</fullName>
    </submittedName>
</protein>
<comment type="caution">
    <text evidence="1">The sequence shown here is derived from an EMBL/GenBank/DDBJ whole genome shotgun (WGS) entry which is preliminary data.</text>
</comment>
<dbReference type="Proteomes" id="UP001139410">
    <property type="component" value="Unassembled WGS sequence"/>
</dbReference>
<gene>
    <name evidence="1" type="ORF">LVY65_07240</name>
</gene>
<sequence length="234" mass="26617">MQDPIYREAYPRLSVFEAGLSNRVNEVEFDRWLCRFWGPGRCVGELVILARTESTVAIDYWFHGPEYLRGRDLISLSLVAAPNGIDPTRQLFGCDDCKQGRAILAFKRGVWRCCDCHGLGYRSKLIDPQVRVREELAEIDARIPGGRRLRGMHGRTFRELRKRQAALRAQRGPFCEVSEAHRQVIRAEWLEVAKVEHMVHPGYEKAGDKFVKVVRPSWADDPPAPAPAPVAAKP</sequence>
<proteinExistence type="predicted"/>
<evidence type="ECO:0000313" key="1">
    <source>
        <dbReference type="EMBL" id="MCF2514857.1"/>
    </source>
</evidence>
<dbReference type="AlphaFoldDB" id="A0A9X1QMI5"/>
<keyword evidence="2" id="KW-1185">Reference proteome</keyword>
<accession>A0A9X1QMI5</accession>
<name>A0A9X1QMI5_9SPHN</name>
<dbReference type="RefSeq" id="WP_235067353.1">
    <property type="nucleotide sequence ID" value="NZ_JAKFGM010000002.1"/>
</dbReference>
<organism evidence="1 2">
    <name type="scientific">Sphingomonas cremea</name>
    <dbReference type="NCBI Taxonomy" id="2904799"/>
    <lineage>
        <taxon>Bacteria</taxon>
        <taxon>Pseudomonadati</taxon>
        <taxon>Pseudomonadota</taxon>
        <taxon>Alphaproteobacteria</taxon>
        <taxon>Sphingomonadales</taxon>
        <taxon>Sphingomonadaceae</taxon>
        <taxon>Sphingomonas</taxon>
    </lineage>
</organism>
<reference evidence="1" key="1">
    <citation type="submission" date="2022-01" db="EMBL/GenBank/DDBJ databases">
        <authorList>
            <person name="Jo J.-H."/>
            <person name="Im W.-T."/>
        </authorList>
    </citation>
    <scope>NUCLEOTIDE SEQUENCE</scope>
    <source>
        <strain evidence="1">G124</strain>
    </source>
</reference>
<dbReference type="EMBL" id="JAKFGM010000002">
    <property type="protein sequence ID" value="MCF2514857.1"/>
    <property type="molecule type" value="Genomic_DNA"/>
</dbReference>